<feature type="compositionally biased region" description="Low complexity" evidence="1">
    <location>
        <begin position="217"/>
        <end position="231"/>
    </location>
</feature>
<organism evidence="2 3">
    <name type="scientific">Spirosoma agri</name>
    <dbReference type="NCBI Taxonomy" id="1987381"/>
    <lineage>
        <taxon>Bacteria</taxon>
        <taxon>Pseudomonadati</taxon>
        <taxon>Bacteroidota</taxon>
        <taxon>Cytophagia</taxon>
        <taxon>Cytophagales</taxon>
        <taxon>Cytophagaceae</taxon>
        <taxon>Spirosoma</taxon>
    </lineage>
</organism>
<name>A0A6M0IG92_9BACT</name>
<keyword evidence="3" id="KW-1185">Reference proteome</keyword>
<feature type="region of interest" description="Disordered" evidence="1">
    <location>
        <begin position="161"/>
        <end position="180"/>
    </location>
</feature>
<dbReference type="EMBL" id="JAAGNZ010000001">
    <property type="protein sequence ID" value="NEU67306.1"/>
    <property type="molecule type" value="Genomic_DNA"/>
</dbReference>
<comment type="caution">
    <text evidence="2">The sequence shown here is derived from an EMBL/GenBank/DDBJ whole genome shotgun (WGS) entry which is preliminary data.</text>
</comment>
<accession>A0A6M0IG92</accession>
<proteinExistence type="predicted"/>
<feature type="compositionally biased region" description="Basic and acidic residues" evidence="1">
    <location>
        <begin position="242"/>
        <end position="260"/>
    </location>
</feature>
<evidence type="ECO:0000313" key="3">
    <source>
        <dbReference type="Proteomes" id="UP000477386"/>
    </source>
</evidence>
<dbReference type="AlphaFoldDB" id="A0A6M0IG92"/>
<sequence>MKTDRFADIIRRKLDSIRPDFSERDWVRMQATLKQAGPNPNMPTPAAHPFAGQFARYAVAGAIGTAIFLTTSIWQHYELNRLHQTLDQVTQKVNQRTATDSVAATTQTANRPSGAASSESVVHAELPQNSLTRPDKATPTEQRSSVAVETKRDTIYIDRYVTVPAPATRPRGTDAQPASQYERAIRGNRTAQADISATPARPENSAQNRMRDQTGKSVSGSGSPSPASTVAQQPYEGVVSEKLADDGTKTSRQTNDRGRVTDTYAVTESTGKLTHNGVSTAAPTEQTTHRNVSGAEAAGQATNRGSSGGNEANALTPDNRIAQTQPLASAVPPVTGSGEAAQSVAQYESLSPLPMQTSTIHWNELMAQRAKRMMRPARTTVVSGVASAAPAIQRVQPTPMRFRVGVGADIDSRIRSVGVYSELLVLKHWSLGVGLSQARFATNSFPGPPDFNKNNPQDFRKQYARGNDPRLAIFNIQQYSTRIQLPINLGYRIPLSDSWTLQPTVGTSLNLQNRQYISFYQELPYRMGFEELTANSIRPVDLFNNMTFGANVEWQRKHWVAQAGPLVTAPIQEDPGCQQNITVGLRARVLYQF</sequence>
<protein>
    <submittedName>
        <fullName evidence="2">Uncharacterized protein</fullName>
    </submittedName>
</protein>
<feature type="region of interest" description="Disordered" evidence="1">
    <location>
        <begin position="102"/>
        <end position="150"/>
    </location>
</feature>
<feature type="compositionally biased region" description="Polar residues" evidence="1">
    <location>
        <begin position="264"/>
        <end position="291"/>
    </location>
</feature>
<feature type="region of interest" description="Disordered" evidence="1">
    <location>
        <begin position="185"/>
        <end position="336"/>
    </location>
</feature>
<dbReference type="RefSeq" id="WP_164037078.1">
    <property type="nucleotide sequence ID" value="NZ_JAAGNZ010000001.1"/>
</dbReference>
<evidence type="ECO:0000313" key="2">
    <source>
        <dbReference type="EMBL" id="NEU67306.1"/>
    </source>
</evidence>
<dbReference type="Proteomes" id="UP000477386">
    <property type="component" value="Unassembled WGS sequence"/>
</dbReference>
<feature type="compositionally biased region" description="Polar residues" evidence="1">
    <location>
        <begin position="102"/>
        <end position="120"/>
    </location>
</feature>
<gene>
    <name evidence="2" type="ORF">GK091_10470</name>
</gene>
<evidence type="ECO:0000256" key="1">
    <source>
        <dbReference type="SAM" id="MobiDB-lite"/>
    </source>
</evidence>
<reference evidence="2 3" key="1">
    <citation type="submission" date="2020-02" db="EMBL/GenBank/DDBJ databases">
        <title>Draft genome sequence of two Spirosoma agri KCTC 52727 and Spirosoma terrae KCTC 52035.</title>
        <authorList>
            <person name="Rojas J."/>
            <person name="Ambika Manirajan B."/>
            <person name="Ratering S."/>
            <person name="Suarez C."/>
            <person name="Schnell S."/>
        </authorList>
    </citation>
    <scope>NUCLEOTIDE SEQUENCE [LARGE SCALE GENOMIC DNA]</scope>
    <source>
        <strain evidence="2 3">KCTC 52727</strain>
    </source>
</reference>